<sequence length="386" mass="42619">MKNPCLSLALWGFLTIIFLFSKSSQQAVAPATLPTPNPRLYLAFFALKAWKRAITSDPNNFTTDWFGPHVCNYTGVYCAPAPDDNLTVTVAGIDLNHGNISGYLPDELGLLTDLAVFHINSNRFCGSVPETFKKLKLLYELDISNNNFSGQFPSVVLSLPSLKFLDIRYNQFSGVIPSAVFDLTLDALFINNNNFQSSLPQNLGNSNVSVLVLANNNFNGCIPSSLTKMAGTLHEIILINMSLTGCLQQDLGSFKEVTVFDVSFNNLVGSLPESIGEMKKLKQLNVAHNKLSGYIPESICLLPQLENFTYSYNYFYGASPACFKLQDKDDQKNCIIDRPNQRTIEECKSFYSFPIDCAATGCSASPPPPPLPSRPTKSPKHHPRHP</sequence>
<accession>A0ACC0YDF8</accession>
<name>A0ACC0YDF8_9ROSI</name>
<dbReference type="EMBL" id="CM047742">
    <property type="protein sequence ID" value="KAJ0034177.1"/>
    <property type="molecule type" value="Genomic_DNA"/>
</dbReference>
<evidence type="ECO:0000313" key="2">
    <source>
        <dbReference type="Proteomes" id="UP001163603"/>
    </source>
</evidence>
<keyword evidence="2" id="KW-1185">Reference proteome</keyword>
<gene>
    <name evidence="1" type="ORF">Pint_24781</name>
</gene>
<organism evidence="1 2">
    <name type="scientific">Pistacia integerrima</name>
    <dbReference type="NCBI Taxonomy" id="434235"/>
    <lineage>
        <taxon>Eukaryota</taxon>
        <taxon>Viridiplantae</taxon>
        <taxon>Streptophyta</taxon>
        <taxon>Embryophyta</taxon>
        <taxon>Tracheophyta</taxon>
        <taxon>Spermatophyta</taxon>
        <taxon>Magnoliopsida</taxon>
        <taxon>eudicotyledons</taxon>
        <taxon>Gunneridae</taxon>
        <taxon>Pentapetalae</taxon>
        <taxon>rosids</taxon>
        <taxon>malvids</taxon>
        <taxon>Sapindales</taxon>
        <taxon>Anacardiaceae</taxon>
        <taxon>Pistacia</taxon>
    </lineage>
</organism>
<evidence type="ECO:0000313" key="1">
    <source>
        <dbReference type="EMBL" id="KAJ0034177.1"/>
    </source>
</evidence>
<proteinExistence type="predicted"/>
<reference evidence="2" key="1">
    <citation type="journal article" date="2023" name="G3 (Bethesda)">
        <title>Genome assembly and association tests identify interacting loci associated with vigor, precocity, and sex in interspecific pistachio rootstocks.</title>
        <authorList>
            <person name="Palmer W."/>
            <person name="Jacygrad E."/>
            <person name="Sagayaradj S."/>
            <person name="Cavanaugh K."/>
            <person name="Han R."/>
            <person name="Bertier L."/>
            <person name="Beede B."/>
            <person name="Kafkas S."/>
            <person name="Golino D."/>
            <person name="Preece J."/>
            <person name="Michelmore R."/>
        </authorList>
    </citation>
    <scope>NUCLEOTIDE SEQUENCE [LARGE SCALE GENOMIC DNA]</scope>
</reference>
<dbReference type="Proteomes" id="UP001163603">
    <property type="component" value="Chromosome 7"/>
</dbReference>
<comment type="caution">
    <text evidence="1">The sequence shown here is derived from an EMBL/GenBank/DDBJ whole genome shotgun (WGS) entry which is preliminary data.</text>
</comment>
<protein>
    <submittedName>
        <fullName evidence="1">Uncharacterized protein</fullName>
    </submittedName>
</protein>